<keyword evidence="2" id="KW-1185">Reference proteome</keyword>
<feature type="non-terminal residue" evidence="1">
    <location>
        <position position="1"/>
    </location>
</feature>
<sequence length="48" mass="5459">AVWSSRVSKCRPLVSSQKRNDGELFDEELNKISVPRSKVTLKDNNDIV</sequence>
<comment type="caution">
    <text evidence="1">The sequence shown here is derived from an EMBL/GenBank/DDBJ whole genome shotgun (WGS) entry which is preliminary data.</text>
</comment>
<name>A0A9N9IKF4_FUNMO</name>
<evidence type="ECO:0000313" key="2">
    <source>
        <dbReference type="Proteomes" id="UP000789375"/>
    </source>
</evidence>
<dbReference type="Proteomes" id="UP000789375">
    <property type="component" value="Unassembled WGS sequence"/>
</dbReference>
<evidence type="ECO:0000313" key="1">
    <source>
        <dbReference type="EMBL" id="CAG8740995.1"/>
    </source>
</evidence>
<dbReference type="EMBL" id="CAJVPP010020667">
    <property type="protein sequence ID" value="CAG8740995.1"/>
    <property type="molecule type" value="Genomic_DNA"/>
</dbReference>
<gene>
    <name evidence="1" type="ORF">FMOSSE_LOCUS16148</name>
</gene>
<proteinExistence type="predicted"/>
<dbReference type="AlphaFoldDB" id="A0A9N9IKF4"/>
<organism evidence="1 2">
    <name type="scientific">Funneliformis mosseae</name>
    <name type="common">Endomycorrhizal fungus</name>
    <name type="synonym">Glomus mosseae</name>
    <dbReference type="NCBI Taxonomy" id="27381"/>
    <lineage>
        <taxon>Eukaryota</taxon>
        <taxon>Fungi</taxon>
        <taxon>Fungi incertae sedis</taxon>
        <taxon>Mucoromycota</taxon>
        <taxon>Glomeromycotina</taxon>
        <taxon>Glomeromycetes</taxon>
        <taxon>Glomerales</taxon>
        <taxon>Glomeraceae</taxon>
        <taxon>Funneliformis</taxon>
    </lineage>
</organism>
<reference evidence="1" key="1">
    <citation type="submission" date="2021-06" db="EMBL/GenBank/DDBJ databases">
        <authorList>
            <person name="Kallberg Y."/>
            <person name="Tangrot J."/>
            <person name="Rosling A."/>
        </authorList>
    </citation>
    <scope>NUCLEOTIDE SEQUENCE</scope>
    <source>
        <strain evidence="1">87-6 pot B 2015</strain>
    </source>
</reference>
<protein>
    <submittedName>
        <fullName evidence="1">11476_t:CDS:1</fullName>
    </submittedName>
</protein>
<accession>A0A9N9IKF4</accession>